<dbReference type="EMBL" id="UINC01003159">
    <property type="protein sequence ID" value="SVA03853.1"/>
    <property type="molecule type" value="Genomic_DNA"/>
</dbReference>
<organism evidence="2">
    <name type="scientific">marine metagenome</name>
    <dbReference type="NCBI Taxonomy" id="408172"/>
    <lineage>
        <taxon>unclassified sequences</taxon>
        <taxon>metagenomes</taxon>
        <taxon>ecological metagenomes</taxon>
    </lineage>
</organism>
<accession>A0A381SRD1</accession>
<sequence>MNILQTSSTIQQKNSISENDKSSAYSNVQRLSFENIRVLRQHFEQGTSPLRSVLGDDQHQTMMVAMYEGTEKLLNQDVSEFAVLEYLEGLKLTARELRQQGISGDQFRSTLLEHSVTTVRDLVRSS</sequence>
<protein>
    <submittedName>
        <fullName evidence="2">Uncharacterized protein</fullName>
    </submittedName>
</protein>
<gene>
    <name evidence="2" type="ORF">METZ01_LOCUS56707</name>
</gene>
<name>A0A381SRD1_9ZZZZ</name>
<reference evidence="2" key="1">
    <citation type="submission" date="2018-05" db="EMBL/GenBank/DDBJ databases">
        <authorList>
            <person name="Lanie J.A."/>
            <person name="Ng W.-L."/>
            <person name="Kazmierczak K.M."/>
            <person name="Andrzejewski T.M."/>
            <person name="Davidsen T.M."/>
            <person name="Wayne K.J."/>
            <person name="Tettelin H."/>
            <person name="Glass J.I."/>
            <person name="Rusch D."/>
            <person name="Podicherti R."/>
            <person name="Tsui H.-C.T."/>
            <person name="Winkler M.E."/>
        </authorList>
    </citation>
    <scope>NUCLEOTIDE SEQUENCE</scope>
</reference>
<dbReference type="AlphaFoldDB" id="A0A381SRD1"/>
<feature type="region of interest" description="Disordered" evidence="1">
    <location>
        <begin position="1"/>
        <end position="21"/>
    </location>
</feature>
<proteinExistence type="predicted"/>
<evidence type="ECO:0000256" key="1">
    <source>
        <dbReference type="SAM" id="MobiDB-lite"/>
    </source>
</evidence>
<evidence type="ECO:0000313" key="2">
    <source>
        <dbReference type="EMBL" id="SVA03853.1"/>
    </source>
</evidence>